<comment type="cofactor">
    <cofactor evidence="2">
        <name>Mn(2+)</name>
        <dbReference type="ChEBI" id="CHEBI:29035"/>
    </cofactor>
</comment>
<dbReference type="GO" id="GO:0046872">
    <property type="term" value="F:metal ion binding"/>
    <property type="evidence" value="ECO:0007669"/>
    <property type="project" value="UniProtKB-KW"/>
</dbReference>
<keyword evidence="12" id="KW-0460">Magnesium</keyword>
<keyword evidence="13" id="KW-0786">Thiamine pyrophosphate</keyword>
<dbReference type="PANTHER" id="PTHR43195:SF4">
    <property type="entry name" value="TRANSKETOLASE-LIKE PROTEIN 2"/>
    <property type="match status" value="1"/>
</dbReference>
<name>A0A091DFE9_FUKDA</name>
<evidence type="ECO:0000256" key="12">
    <source>
        <dbReference type="ARBA" id="ARBA00022842"/>
    </source>
</evidence>
<evidence type="ECO:0000256" key="2">
    <source>
        <dbReference type="ARBA" id="ARBA00001936"/>
    </source>
</evidence>
<keyword evidence="17" id="KW-1185">Reference proteome</keyword>
<evidence type="ECO:0000256" key="6">
    <source>
        <dbReference type="ARBA" id="ARBA00007131"/>
    </source>
</evidence>
<dbReference type="GO" id="GO:0004802">
    <property type="term" value="F:transketolase activity"/>
    <property type="evidence" value="ECO:0007669"/>
    <property type="project" value="UniProtKB-EC"/>
</dbReference>
<evidence type="ECO:0000313" key="17">
    <source>
        <dbReference type="Proteomes" id="UP000028990"/>
    </source>
</evidence>
<dbReference type="AlphaFoldDB" id="A0A091DFE9"/>
<dbReference type="Pfam" id="PF02779">
    <property type="entry name" value="Transket_pyr"/>
    <property type="match status" value="1"/>
</dbReference>
<evidence type="ECO:0000256" key="8">
    <source>
        <dbReference type="ARBA" id="ARBA00013152"/>
    </source>
</evidence>
<dbReference type="EC" id="2.2.1.1" evidence="8"/>
<dbReference type="InterPro" id="IPR009014">
    <property type="entry name" value="Transketo_C/PFOR_II"/>
</dbReference>
<dbReference type="InterPro" id="IPR020826">
    <property type="entry name" value="Transketolase_BS"/>
</dbReference>
<keyword evidence="11" id="KW-0106">Calcium</keyword>
<dbReference type="Gene3D" id="3.40.50.920">
    <property type="match status" value="1"/>
</dbReference>
<dbReference type="NCBIfam" id="NF004559">
    <property type="entry name" value="PRK05899.2-5"/>
    <property type="match status" value="1"/>
</dbReference>
<dbReference type="GO" id="GO:0005737">
    <property type="term" value="C:cytoplasm"/>
    <property type="evidence" value="ECO:0007669"/>
    <property type="project" value="UniProtKB-ARBA"/>
</dbReference>
<reference evidence="16 17" key="1">
    <citation type="submission" date="2013-11" db="EMBL/GenBank/DDBJ databases">
        <title>The Damaraland mole rat (Fukomys damarensis) genome and evolution of African mole rats.</title>
        <authorList>
            <person name="Gladyshev V.N."/>
            <person name="Fang X."/>
        </authorList>
    </citation>
    <scope>NUCLEOTIDE SEQUENCE [LARGE SCALE GENOMIC DNA]</scope>
    <source>
        <tissue evidence="16">Liver</tissue>
    </source>
</reference>
<dbReference type="Pfam" id="PF02780">
    <property type="entry name" value="Transketolase_C"/>
    <property type="match status" value="1"/>
</dbReference>
<comment type="subunit">
    <text evidence="7">Homodimer.</text>
</comment>
<protein>
    <recommendedName>
        <fullName evidence="8">transketolase</fullName>
        <ecNumber evidence="8">2.2.1.1</ecNumber>
    </recommendedName>
</protein>
<keyword evidence="9" id="KW-0808">Transferase</keyword>
<dbReference type="InterPro" id="IPR005475">
    <property type="entry name" value="Transketolase-like_Pyr-bd"/>
</dbReference>
<dbReference type="eggNOG" id="KOG0523">
    <property type="taxonomic scope" value="Eukaryota"/>
</dbReference>
<evidence type="ECO:0000256" key="13">
    <source>
        <dbReference type="ARBA" id="ARBA00023052"/>
    </source>
</evidence>
<comment type="catalytic activity">
    <reaction evidence="14">
        <text>D-sedoheptulose 7-phosphate + D-glyceraldehyde 3-phosphate = aldehydo-D-ribose 5-phosphate + D-xylulose 5-phosphate</text>
        <dbReference type="Rhea" id="RHEA:10508"/>
        <dbReference type="ChEBI" id="CHEBI:57483"/>
        <dbReference type="ChEBI" id="CHEBI:57737"/>
        <dbReference type="ChEBI" id="CHEBI:58273"/>
        <dbReference type="ChEBI" id="CHEBI:59776"/>
        <dbReference type="EC" id="2.2.1.1"/>
    </reaction>
</comment>
<dbReference type="EMBL" id="KN122369">
    <property type="protein sequence ID" value="KFO30879.1"/>
    <property type="molecule type" value="Genomic_DNA"/>
</dbReference>
<dbReference type="Proteomes" id="UP000028990">
    <property type="component" value="Unassembled WGS sequence"/>
</dbReference>
<dbReference type="GO" id="GO:0009052">
    <property type="term" value="P:pentose-phosphate shunt, non-oxidative branch"/>
    <property type="evidence" value="ECO:0007669"/>
    <property type="project" value="UniProtKB-ARBA"/>
</dbReference>
<dbReference type="SMART" id="SM00861">
    <property type="entry name" value="Transket_pyr"/>
    <property type="match status" value="1"/>
</dbReference>
<evidence type="ECO:0000256" key="9">
    <source>
        <dbReference type="ARBA" id="ARBA00022679"/>
    </source>
</evidence>
<dbReference type="InterPro" id="IPR029061">
    <property type="entry name" value="THDP-binding"/>
</dbReference>
<evidence type="ECO:0000259" key="15">
    <source>
        <dbReference type="SMART" id="SM00861"/>
    </source>
</evidence>
<accession>A0A091DFE9</accession>
<keyword evidence="10" id="KW-0479">Metal-binding</keyword>
<dbReference type="SUPFAM" id="SSF52922">
    <property type="entry name" value="TK C-terminal domain-like"/>
    <property type="match status" value="1"/>
</dbReference>
<comment type="cofactor">
    <cofactor evidence="4">
        <name>Mg(2+)</name>
        <dbReference type="ChEBI" id="CHEBI:18420"/>
    </cofactor>
</comment>
<dbReference type="PANTHER" id="PTHR43195">
    <property type="entry name" value="TRANSKETOLASE"/>
    <property type="match status" value="1"/>
</dbReference>
<evidence type="ECO:0000256" key="11">
    <source>
        <dbReference type="ARBA" id="ARBA00022837"/>
    </source>
</evidence>
<dbReference type="InterPro" id="IPR005474">
    <property type="entry name" value="Transketolase_N"/>
</dbReference>
<evidence type="ECO:0000256" key="7">
    <source>
        <dbReference type="ARBA" id="ARBA00011738"/>
    </source>
</evidence>
<feature type="domain" description="Transketolase-like pyrimidine-binding" evidence="15">
    <location>
        <begin position="320"/>
        <end position="484"/>
    </location>
</feature>
<evidence type="ECO:0000256" key="14">
    <source>
        <dbReference type="ARBA" id="ARBA00049473"/>
    </source>
</evidence>
<sequence length="629" mass="68504">MAEANDFQPDGETLQMLRDMANRLRIHSIKATSTCGSGYPMSCCSAAEIMAVLFFHTMRYKQTDPEHPDNDRFVLSKGHAAPVLYAIWAEVGDICECDLLSLRKLHCNLEGHPTPRLSFVDVAAGSLGQGLGAACGMAYTGRYFDKASYRVFCLMGDGESAEGSVWEALAFASHFNLDNLVAVFDVNRLGQSGTAPLEHRTDIYQNRCEAFGWNTYIVDGHDVQALCQAFWQATQVKNRPTAVIAKTFKGRGIPNIEDAESCHGKPMPKERAEAIIKLIESQIQTNRNLTPKLPIEDSPQINISDIKMTSLPAYKVGEKVATRKAYGMALAKLGHECDRVIALDGDTKNSTFSDIFKKDHPDRFIECFIAEQNMVSVALGCASRDRTIVFVSAFAAFLSRAFDQIRTGAISQTSINLVGSHCGVSVGEDGPSQMALEDLAMFRSIPSCTIFYPSDAVSTEHAVYLAASTKGVCFIRISRPETAVIYTPQEKFEIGQAKIVRSSIDDKITVLGAGITLHEALAAADDLSQQGISIRVIDPFTIKPLDAATIISSARATGGWIITVEDHYKEGGIGEAVCAAISREPDILVHQLAVTGVPQSGKASELLDMFGISAKHIIEAVKYILMKQK</sequence>
<dbReference type="GO" id="GO:0030976">
    <property type="term" value="F:thiamine pyrophosphate binding"/>
    <property type="evidence" value="ECO:0007669"/>
    <property type="project" value="TreeGrafter"/>
</dbReference>
<dbReference type="InterPro" id="IPR051424">
    <property type="entry name" value="Transketolase-like"/>
</dbReference>
<evidence type="ECO:0000256" key="5">
    <source>
        <dbReference type="ARBA" id="ARBA00001964"/>
    </source>
</evidence>
<comment type="cofactor">
    <cofactor evidence="5">
        <name>thiamine diphosphate</name>
        <dbReference type="ChEBI" id="CHEBI:58937"/>
    </cofactor>
</comment>
<proteinExistence type="inferred from homology"/>
<dbReference type="Pfam" id="PF00456">
    <property type="entry name" value="Transketolase_N"/>
    <property type="match status" value="1"/>
</dbReference>
<evidence type="ECO:0000256" key="3">
    <source>
        <dbReference type="ARBA" id="ARBA00001941"/>
    </source>
</evidence>
<evidence type="ECO:0000256" key="4">
    <source>
        <dbReference type="ARBA" id="ARBA00001946"/>
    </source>
</evidence>
<dbReference type="FunFam" id="3.40.50.920:FF:000008">
    <property type="entry name" value="transketolase isoform X2"/>
    <property type="match status" value="1"/>
</dbReference>
<dbReference type="FunFam" id="3.40.50.970:FF:000033">
    <property type="entry name" value="Transketolase isoform 1"/>
    <property type="match status" value="1"/>
</dbReference>
<evidence type="ECO:0000313" key="16">
    <source>
        <dbReference type="EMBL" id="KFO30879.1"/>
    </source>
</evidence>
<organism evidence="16 17">
    <name type="scientific">Fukomys damarensis</name>
    <name type="common">Damaraland mole rat</name>
    <name type="synonym">Cryptomys damarensis</name>
    <dbReference type="NCBI Taxonomy" id="885580"/>
    <lineage>
        <taxon>Eukaryota</taxon>
        <taxon>Metazoa</taxon>
        <taxon>Chordata</taxon>
        <taxon>Craniata</taxon>
        <taxon>Vertebrata</taxon>
        <taxon>Euteleostomi</taxon>
        <taxon>Mammalia</taxon>
        <taxon>Eutheria</taxon>
        <taxon>Euarchontoglires</taxon>
        <taxon>Glires</taxon>
        <taxon>Rodentia</taxon>
        <taxon>Hystricomorpha</taxon>
        <taxon>Bathyergidae</taxon>
        <taxon>Fukomys</taxon>
    </lineage>
</organism>
<dbReference type="SUPFAM" id="SSF52518">
    <property type="entry name" value="Thiamin diphosphate-binding fold (THDP-binding)"/>
    <property type="match status" value="2"/>
</dbReference>
<dbReference type="FunFam" id="3.40.50.970:FF:000028">
    <property type="entry name" value="Transketolase isoform 1"/>
    <property type="match status" value="1"/>
</dbReference>
<dbReference type="InterPro" id="IPR033248">
    <property type="entry name" value="Transketolase_C"/>
</dbReference>
<dbReference type="OrthoDB" id="10267175at2759"/>
<comment type="cofactor">
    <cofactor evidence="3">
        <name>Co(2+)</name>
        <dbReference type="ChEBI" id="CHEBI:48828"/>
    </cofactor>
</comment>
<comment type="cofactor">
    <cofactor evidence="1">
        <name>Ca(2+)</name>
        <dbReference type="ChEBI" id="CHEBI:29108"/>
    </cofactor>
</comment>
<gene>
    <name evidence="16" type="ORF">H920_07767</name>
</gene>
<dbReference type="CDD" id="cd02012">
    <property type="entry name" value="TPP_TK"/>
    <property type="match status" value="1"/>
</dbReference>
<comment type="similarity">
    <text evidence="6">Belongs to the transketolase family.</text>
</comment>
<dbReference type="Gene3D" id="3.40.50.970">
    <property type="match status" value="2"/>
</dbReference>
<evidence type="ECO:0000256" key="1">
    <source>
        <dbReference type="ARBA" id="ARBA00001913"/>
    </source>
</evidence>
<evidence type="ECO:0000256" key="10">
    <source>
        <dbReference type="ARBA" id="ARBA00022723"/>
    </source>
</evidence>
<dbReference type="CDD" id="cd07033">
    <property type="entry name" value="TPP_PYR_DXS_TK_like"/>
    <property type="match status" value="1"/>
</dbReference>
<dbReference type="PROSITE" id="PS00802">
    <property type="entry name" value="TRANSKETOLASE_2"/>
    <property type="match status" value="1"/>
</dbReference>